<dbReference type="EMBL" id="LN734054">
    <property type="protein sequence ID" value="CEP19584.1"/>
    <property type="molecule type" value="Genomic_DNA"/>
</dbReference>
<protein>
    <submittedName>
        <fullName evidence="1">Uncharacterized protein</fullName>
    </submittedName>
</protein>
<dbReference type="AlphaFoldDB" id="A0A0B7NWV0"/>
<keyword evidence="2" id="KW-1185">Reference proteome</keyword>
<organism evidence="1 2">
    <name type="scientific">Parasitella parasitica</name>
    <dbReference type="NCBI Taxonomy" id="35722"/>
    <lineage>
        <taxon>Eukaryota</taxon>
        <taxon>Fungi</taxon>
        <taxon>Fungi incertae sedis</taxon>
        <taxon>Mucoromycota</taxon>
        <taxon>Mucoromycotina</taxon>
        <taxon>Mucoromycetes</taxon>
        <taxon>Mucorales</taxon>
        <taxon>Mucorineae</taxon>
        <taxon>Mucoraceae</taxon>
        <taxon>Parasitella</taxon>
    </lineage>
</organism>
<proteinExistence type="predicted"/>
<evidence type="ECO:0000313" key="1">
    <source>
        <dbReference type="EMBL" id="CEP19584.1"/>
    </source>
</evidence>
<evidence type="ECO:0000313" key="2">
    <source>
        <dbReference type="Proteomes" id="UP000054107"/>
    </source>
</evidence>
<sequence length="141" mass="16062">MAPFPTLNALLKDEQQLREVVGEEMTQRLINLHLLDRAGEEIIRINLICNRLIDYFLSRVDYLKMDLADIDISNSSATNQGMRRYIEKLLADEVVVMDTVLGKLRDTGLVSTIITNKNNFGFGFISNNVNSDEDENKEQVV</sequence>
<name>A0A0B7NWV0_9FUNG</name>
<reference evidence="1 2" key="1">
    <citation type="submission" date="2014-09" db="EMBL/GenBank/DDBJ databases">
        <authorList>
            <person name="Ellenberger Sabrina"/>
        </authorList>
    </citation>
    <scope>NUCLEOTIDE SEQUENCE [LARGE SCALE GENOMIC DNA]</scope>
    <source>
        <strain evidence="1 2">CBS 412.66</strain>
    </source>
</reference>
<gene>
    <name evidence="1" type="primary">PARPA_13900.1 scaffold 47386</name>
</gene>
<dbReference type="Proteomes" id="UP000054107">
    <property type="component" value="Unassembled WGS sequence"/>
</dbReference>
<accession>A0A0B7NWV0</accession>